<dbReference type="SUPFAM" id="SSF55874">
    <property type="entry name" value="ATPase domain of HSP90 chaperone/DNA topoisomerase II/histidine kinase"/>
    <property type="match status" value="1"/>
</dbReference>
<dbReference type="PANTHER" id="PTHR34220:SF7">
    <property type="entry name" value="SENSOR HISTIDINE KINASE YPDA"/>
    <property type="match status" value="1"/>
</dbReference>
<feature type="transmembrane region" description="Helical" evidence="1">
    <location>
        <begin position="109"/>
        <end position="127"/>
    </location>
</feature>
<keyword evidence="1" id="KW-0812">Transmembrane</keyword>
<evidence type="ECO:0000313" key="4">
    <source>
        <dbReference type="Proteomes" id="UP000619512"/>
    </source>
</evidence>
<name>A0AA88C7D6_9BURK</name>
<dbReference type="InterPro" id="IPR036890">
    <property type="entry name" value="HATPase_C_sf"/>
</dbReference>
<sequence>MGALSSYADWQRDGSDRPYWQALWAWCFTHLLLMLYTCQLYVVFSCRPALLADVRRIGAAYALVVTCFVPLEMLYSAFVRLVQKHEPLSVAGLWQRLQRIDRYDWFMEFAWTSFTFIAVVAICTWSVKRRTEQQWQHLQVDHLRLQLDLEYQRLQALRGQLEPHFIFNALNAITALVRSDDRRAALTGISRLSALLRYALVASERDWVRVDEELAFVRDYLSLQRLRYGERLQIRIEGDAGPVLEACCPPLLLQPLIENALRHDLDCHGGCGDVRLALRCEAAEVVIRMCNPLHAGGAFNPGLGLGLRSTRARLQLAYGERASLRTWEEAGRFVAEVRLDAEADEVAS</sequence>
<dbReference type="InterPro" id="IPR010559">
    <property type="entry name" value="Sig_transdc_His_kin_internal"/>
</dbReference>
<dbReference type="GO" id="GO:0016020">
    <property type="term" value="C:membrane"/>
    <property type="evidence" value="ECO:0007669"/>
    <property type="project" value="InterPro"/>
</dbReference>
<dbReference type="Pfam" id="PF06580">
    <property type="entry name" value="His_kinase"/>
    <property type="match status" value="1"/>
</dbReference>
<accession>A0AA88C7D6</accession>
<feature type="domain" description="Signal transduction histidine kinase internal region" evidence="2">
    <location>
        <begin position="153"/>
        <end position="232"/>
    </location>
</feature>
<evidence type="ECO:0000259" key="2">
    <source>
        <dbReference type="Pfam" id="PF06580"/>
    </source>
</evidence>
<dbReference type="InterPro" id="IPR050640">
    <property type="entry name" value="Bact_2-comp_sensor_kinase"/>
</dbReference>
<protein>
    <recommendedName>
        <fullName evidence="2">Signal transduction histidine kinase internal region domain-containing protein</fullName>
    </recommendedName>
</protein>
<keyword evidence="1" id="KW-0472">Membrane</keyword>
<evidence type="ECO:0000313" key="3">
    <source>
        <dbReference type="EMBL" id="GGY82500.1"/>
    </source>
</evidence>
<comment type="caution">
    <text evidence="3">The sequence shown here is derived from an EMBL/GenBank/DDBJ whole genome shotgun (WGS) entry which is preliminary data.</text>
</comment>
<keyword evidence="1" id="KW-1133">Transmembrane helix</keyword>
<dbReference type="EMBL" id="BMWW01000002">
    <property type="protein sequence ID" value="GGY82500.1"/>
    <property type="molecule type" value="Genomic_DNA"/>
</dbReference>
<dbReference type="PANTHER" id="PTHR34220">
    <property type="entry name" value="SENSOR HISTIDINE KINASE YPDA"/>
    <property type="match status" value="1"/>
</dbReference>
<feature type="transmembrane region" description="Helical" evidence="1">
    <location>
        <begin position="58"/>
        <end position="78"/>
    </location>
</feature>
<dbReference type="AlphaFoldDB" id="A0AA88C7D6"/>
<dbReference type="Proteomes" id="UP000619512">
    <property type="component" value="Unassembled WGS sequence"/>
</dbReference>
<dbReference type="Gene3D" id="3.30.565.10">
    <property type="entry name" value="Histidine kinase-like ATPase, C-terminal domain"/>
    <property type="match status" value="1"/>
</dbReference>
<dbReference type="GO" id="GO:0000155">
    <property type="term" value="F:phosphorelay sensor kinase activity"/>
    <property type="evidence" value="ECO:0007669"/>
    <property type="project" value="InterPro"/>
</dbReference>
<reference evidence="3" key="1">
    <citation type="journal article" date="2014" name="Int. J. Syst. Evol. Microbiol.">
        <title>Complete genome sequence of Corynebacterium casei LMG S-19264T (=DSM 44701T), isolated from a smear-ripened cheese.</title>
        <authorList>
            <consortium name="US DOE Joint Genome Institute (JGI-PGF)"/>
            <person name="Walter F."/>
            <person name="Albersmeier A."/>
            <person name="Kalinowski J."/>
            <person name="Ruckert C."/>
        </authorList>
    </citation>
    <scope>NUCLEOTIDE SEQUENCE</scope>
    <source>
        <strain evidence="3">KCTC 12344</strain>
    </source>
</reference>
<organism evidence="3 4">
    <name type="scientific">Pseudoduganella plicata</name>
    <dbReference type="NCBI Taxonomy" id="321984"/>
    <lineage>
        <taxon>Bacteria</taxon>
        <taxon>Pseudomonadati</taxon>
        <taxon>Pseudomonadota</taxon>
        <taxon>Betaproteobacteria</taxon>
        <taxon>Burkholderiales</taxon>
        <taxon>Oxalobacteraceae</taxon>
        <taxon>Telluria group</taxon>
        <taxon>Pseudoduganella</taxon>
    </lineage>
</organism>
<proteinExistence type="predicted"/>
<feature type="transmembrane region" description="Helical" evidence="1">
    <location>
        <begin position="23"/>
        <end position="46"/>
    </location>
</feature>
<evidence type="ECO:0000256" key="1">
    <source>
        <dbReference type="SAM" id="Phobius"/>
    </source>
</evidence>
<reference evidence="3" key="2">
    <citation type="submission" date="2022-12" db="EMBL/GenBank/DDBJ databases">
        <authorList>
            <person name="Sun Q."/>
            <person name="Kim S."/>
        </authorList>
    </citation>
    <scope>NUCLEOTIDE SEQUENCE</scope>
    <source>
        <strain evidence="3">KCTC 12344</strain>
    </source>
</reference>
<gene>
    <name evidence="3" type="ORF">GCM10007388_14300</name>
</gene>